<evidence type="ECO:0000256" key="2">
    <source>
        <dbReference type="SAM" id="MobiDB-lite"/>
    </source>
</evidence>
<name>A0A7S1FRI7_9STRA</name>
<proteinExistence type="predicted"/>
<dbReference type="GO" id="GO:0005509">
    <property type="term" value="F:calcium ion binding"/>
    <property type="evidence" value="ECO:0007669"/>
    <property type="project" value="InterPro"/>
</dbReference>
<accession>A0A7S1FRI7</accession>
<protein>
    <recommendedName>
        <fullName evidence="3">EF-hand domain-containing protein</fullName>
    </recommendedName>
</protein>
<evidence type="ECO:0000259" key="3">
    <source>
        <dbReference type="PROSITE" id="PS50222"/>
    </source>
</evidence>
<reference evidence="4" key="1">
    <citation type="submission" date="2021-01" db="EMBL/GenBank/DDBJ databases">
        <authorList>
            <person name="Corre E."/>
            <person name="Pelletier E."/>
            <person name="Niang G."/>
            <person name="Scheremetjew M."/>
            <person name="Finn R."/>
            <person name="Kale V."/>
            <person name="Holt S."/>
            <person name="Cochrane G."/>
            <person name="Meng A."/>
            <person name="Brown T."/>
            <person name="Cohen L."/>
        </authorList>
    </citation>
    <scope>NUCLEOTIDE SEQUENCE</scope>
    <source>
        <strain evidence="4">308</strain>
    </source>
</reference>
<feature type="compositionally biased region" description="Low complexity" evidence="2">
    <location>
        <begin position="80"/>
        <end position="98"/>
    </location>
</feature>
<feature type="compositionally biased region" description="Basic and acidic residues" evidence="2">
    <location>
        <begin position="67"/>
        <end position="79"/>
    </location>
</feature>
<dbReference type="SUPFAM" id="SSF47473">
    <property type="entry name" value="EF-hand"/>
    <property type="match status" value="1"/>
</dbReference>
<organism evidence="4">
    <name type="scientific">Corethron hystrix</name>
    <dbReference type="NCBI Taxonomy" id="216773"/>
    <lineage>
        <taxon>Eukaryota</taxon>
        <taxon>Sar</taxon>
        <taxon>Stramenopiles</taxon>
        <taxon>Ochrophyta</taxon>
        <taxon>Bacillariophyta</taxon>
        <taxon>Coscinodiscophyceae</taxon>
        <taxon>Corethrophycidae</taxon>
        <taxon>Corethrales</taxon>
        <taxon>Corethraceae</taxon>
        <taxon>Corethron</taxon>
    </lineage>
</organism>
<dbReference type="InterPro" id="IPR018247">
    <property type="entry name" value="EF_Hand_1_Ca_BS"/>
</dbReference>
<evidence type="ECO:0000313" key="4">
    <source>
        <dbReference type="EMBL" id="CAD8883298.1"/>
    </source>
</evidence>
<dbReference type="InterPro" id="IPR002048">
    <property type="entry name" value="EF_hand_dom"/>
</dbReference>
<evidence type="ECO:0000256" key="1">
    <source>
        <dbReference type="ARBA" id="ARBA00022837"/>
    </source>
</evidence>
<dbReference type="PROSITE" id="PS00018">
    <property type="entry name" value="EF_HAND_1"/>
    <property type="match status" value="1"/>
</dbReference>
<dbReference type="InterPro" id="IPR011992">
    <property type="entry name" value="EF-hand-dom_pair"/>
</dbReference>
<gene>
    <name evidence="4" type="ORF">CHYS00102_LOCUS10493</name>
</gene>
<feature type="region of interest" description="Disordered" evidence="2">
    <location>
        <begin position="64"/>
        <end position="109"/>
    </location>
</feature>
<feature type="domain" description="EF-hand" evidence="3">
    <location>
        <begin position="16"/>
        <end position="51"/>
    </location>
</feature>
<dbReference type="AlphaFoldDB" id="A0A7S1FRI7"/>
<dbReference type="PROSITE" id="PS50222">
    <property type="entry name" value="EF_HAND_2"/>
    <property type="match status" value="1"/>
</dbReference>
<sequence length="120" mass="13775">MFSLAMLVRLGRISEEDVHNTFKVFQRLDVDGNGVLDSYDILAGMHRKVKRQWRKKRTREWAVVPGKTKENSPSHEEFKSSFSMSNSGEQSSFSSSNLEENDTFTSEGTNDLTIYDYDVV</sequence>
<keyword evidence="1" id="KW-0106">Calcium</keyword>
<dbReference type="EMBL" id="HBFR01014346">
    <property type="protein sequence ID" value="CAD8883298.1"/>
    <property type="molecule type" value="Transcribed_RNA"/>
</dbReference>